<dbReference type="GO" id="GO:0004523">
    <property type="term" value="F:RNA-DNA hybrid ribonuclease activity"/>
    <property type="evidence" value="ECO:0007669"/>
    <property type="project" value="InterPro"/>
</dbReference>
<comment type="caution">
    <text evidence="3">The sequence shown here is derived from an EMBL/GenBank/DDBJ whole genome shotgun (WGS) entry which is preliminary data.</text>
</comment>
<accession>A0AAV0DZ76</accession>
<dbReference type="InterPro" id="IPR026960">
    <property type="entry name" value="RVT-Znf"/>
</dbReference>
<dbReference type="InterPro" id="IPR044730">
    <property type="entry name" value="RNase_H-like_dom_plant"/>
</dbReference>
<dbReference type="AlphaFoldDB" id="A0AAV0DZ76"/>
<evidence type="ECO:0000313" key="4">
    <source>
        <dbReference type="Proteomes" id="UP001152523"/>
    </source>
</evidence>
<organism evidence="3 4">
    <name type="scientific">Cuscuta epithymum</name>
    <dbReference type="NCBI Taxonomy" id="186058"/>
    <lineage>
        <taxon>Eukaryota</taxon>
        <taxon>Viridiplantae</taxon>
        <taxon>Streptophyta</taxon>
        <taxon>Embryophyta</taxon>
        <taxon>Tracheophyta</taxon>
        <taxon>Spermatophyta</taxon>
        <taxon>Magnoliopsida</taxon>
        <taxon>eudicotyledons</taxon>
        <taxon>Gunneridae</taxon>
        <taxon>Pentapetalae</taxon>
        <taxon>asterids</taxon>
        <taxon>lamiids</taxon>
        <taxon>Solanales</taxon>
        <taxon>Convolvulaceae</taxon>
        <taxon>Cuscuteae</taxon>
        <taxon>Cuscuta</taxon>
        <taxon>Cuscuta subgen. Cuscuta</taxon>
    </lineage>
</organism>
<dbReference type="InterPro" id="IPR002156">
    <property type="entry name" value="RNaseH_domain"/>
</dbReference>
<dbReference type="EMBL" id="CAMAPF010000204">
    <property type="protein sequence ID" value="CAH9113191.1"/>
    <property type="molecule type" value="Genomic_DNA"/>
</dbReference>
<dbReference type="GO" id="GO:0003676">
    <property type="term" value="F:nucleic acid binding"/>
    <property type="evidence" value="ECO:0007669"/>
    <property type="project" value="InterPro"/>
</dbReference>
<gene>
    <name evidence="3" type="ORF">CEPIT_LOCUS20199</name>
</gene>
<keyword evidence="4" id="KW-1185">Reference proteome</keyword>
<protein>
    <recommendedName>
        <fullName evidence="5">Reverse transcriptase zinc-binding domain-containing protein</fullName>
    </recommendedName>
</protein>
<evidence type="ECO:0000259" key="2">
    <source>
        <dbReference type="Pfam" id="PF13966"/>
    </source>
</evidence>
<dbReference type="Pfam" id="PF13456">
    <property type="entry name" value="RVT_3"/>
    <property type="match status" value="1"/>
</dbReference>
<dbReference type="PANTHER" id="PTHR47723:SF19">
    <property type="entry name" value="POLYNUCLEOTIDYL TRANSFERASE, RIBONUCLEASE H-LIKE SUPERFAMILY PROTEIN"/>
    <property type="match status" value="1"/>
</dbReference>
<dbReference type="InterPro" id="IPR012337">
    <property type="entry name" value="RNaseH-like_sf"/>
</dbReference>
<evidence type="ECO:0000259" key="1">
    <source>
        <dbReference type="Pfam" id="PF13456"/>
    </source>
</evidence>
<dbReference type="InterPro" id="IPR053151">
    <property type="entry name" value="RNase_H-like"/>
</dbReference>
<dbReference type="CDD" id="cd06222">
    <property type="entry name" value="RNase_H_like"/>
    <property type="match status" value="1"/>
</dbReference>
<dbReference type="PANTHER" id="PTHR47723">
    <property type="entry name" value="OS05G0353850 PROTEIN"/>
    <property type="match status" value="1"/>
</dbReference>
<reference evidence="3" key="1">
    <citation type="submission" date="2022-07" db="EMBL/GenBank/DDBJ databases">
        <authorList>
            <person name="Macas J."/>
            <person name="Novak P."/>
            <person name="Neumann P."/>
        </authorList>
    </citation>
    <scope>NUCLEOTIDE SEQUENCE</scope>
</reference>
<dbReference type="SUPFAM" id="SSF53098">
    <property type="entry name" value="Ribonuclease H-like"/>
    <property type="match status" value="1"/>
</dbReference>
<sequence length="481" mass="54918">MASFLWGSSHSKRKYHWVKWSHLCYPTEEGGLGIRSLSDIEKAFSIKLWWKWKTGDSLWANFFRSRYPRGLNMVPKVYDSPIWRRICSINEFASTLCGVNSDGSIFWEPTASGVFSLKSAYEEVRDERSSTFSAKLSWHPKLPLKIRLFLWRLLNGSLPISDNLSRFQTVMNPSICPLCRAHSDVVDHVFFGCTRIRPVWDYFMGIFGVSISNQTDSIRHVLISWWIQAGSKTLDDIFKHCLPGIIGWHIWRSYTSLVWGTADSGLASASIIQQIKQYTCCWVTAIKPKRLWKVSDTVFQEQLVPKDFRLGKPLIKSITWLKPRNTLKLNIDASYLSYHAAGGAILRDSDGKLVVASSFPISASSSFEAELVAVLHATSWVISLGFRSFQVEIDAMEVLEYLQRSRIGRRRDEVNRLMELSEESDVSYSGVLREANWTAHYLASADMGRPIIISNVADLPNQARNAYYSDLFGLSSLRFTY</sequence>
<dbReference type="Proteomes" id="UP001152523">
    <property type="component" value="Unassembled WGS sequence"/>
</dbReference>
<proteinExistence type="predicted"/>
<feature type="domain" description="RNase H type-1" evidence="1">
    <location>
        <begin position="331"/>
        <end position="444"/>
    </location>
</feature>
<feature type="domain" description="Reverse transcriptase zinc-binding" evidence="2">
    <location>
        <begin position="115"/>
        <end position="200"/>
    </location>
</feature>
<evidence type="ECO:0008006" key="5">
    <source>
        <dbReference type="Google" id="ProtNLM"/>
    </source>
</evidence>
<dbReference type="Gene3D" id="3.30.420.10">
    <property type="entry name" value="Ribonuclease H-like superfamily/Ribonuclease H"/>
    <property type="match status" value="1"/>
</dbReference>
<name>A0AAV0DZ76_9ASTE</name>
<evidence type="ECO:0000313" key="3">
    <source>
        <dbReference type="EMBL" id="CAH9113191.1"/>
    </source>
</evidence>
<dbReference type="Pfam" id="PF13966">
    <property type="entry name" value="zf-RVT"/>
    <property type="match status" value="1"/>
</dbReference>
<dbReference type="InterPro" id="IPR036397">
    <property type="entry name" value="RNaseH_sf"/>
</dbReference>